<dbReference type="InterPro" id="IPR043019">
    <property type="entry name" value="GrlR_sf"/>
</dbReference>
<dbReference type="Proteomes" id="UP000279384">
    <property type="component" value="Unassembled WGS sequence"/>
</dbReference>
<dbReference type="RefSeq" id="WP_047968465.1">
    <property type="nucleotide sequence ID" value="NZ_JAQQKY010000001.1"/>
</dbReference>
<keyword evidence="4" id="KW-1185">Reference proteome</keyword>
<proteinExistence type="predicted"/>
<accession>A0A495BFT5</accession>
<dbReference type="EMBL" id="RBID01000014">
    <property type="protein sequence ID" value="RKQ59074.1"/>
    <property type="molecule type" value="Genomic_DNA"/>
</dbReference>
<dbReference type="Proteomes" id="UP001221566">
    <property type="component" value="Unassembled WGS sequence"/>
</dbReference>
<reference evidence="2 3" key="1">
    <citation type="submission" date="2018-10" db="EMBL/GenBank/DDBJ databases">
        <title>Genomic Encyclopedia of Type Strains, Phase IV (KMG-IV): sequencing the most valuable type-strain genomes for metagenomic binning, comparative biology and taxonomic classification.</title>
        <authorList>
            <person name="Goeker M."/>
        </authorList>
    </citation>
    <scope>NUCLEOTIDE SEQUENCE [LARGE SCALE GENOMIC DNA]</scope>
    <source>
        <strain evidence="2 3">DSM 3303</strain>
    </source>
</reference>
<gene>
    <name evidence="2" type="ORF">C8E02_2051</name>
    <name evidence="1" type="ORF">PQU93_04635</name>
</gene>
<name>A0A495BFT5_VOGIN</name>
<sequence>MINGIYHVTVSTSDGQHSDGQWVIDNHSLQGTDATSRYQGQFHLSGQHVAMQMNVSRHQEAERTLFGPAMQYLLSLNGHFMSDSNTFNLSGPVAHVPTMFATISGHWLKALD</sequence>
<reference evidence="1 4" key="2">
    <citation type="submission" date="2023-01" db="EMBL/GenBank/DDBJ databases">
        <title>Novel species of the genus Vogesella isolated from rivers.</title>
        <authorList>
            <person name="Lu H."/>
        </authorList>
    </citation>
    <scope>NUCLEOTIDE SEQUENCE [LARGE SCALE GENOMIC DNA]</scope>
    <source>
        <strain evidence="1 4">SH7W</strain>
    </source>
</reference>
<dbReference type="Gene3D" id="2.40.128.380">
    <property type="entry name" value="T3SS negative regulator GrlR"/>
    <property type="match status" value="1"/>
</dbReference>
<comment type="caution">
    <text evidence="2">The sequence shown here is derived from an EMBL/GenBank/DDBJ whole genome shotgun (WGS) entry which is preliminary data.</text>
</comment>
<evidence type="ECO:0000313" key="4">
    <source>
        <dbReference type="Proteomes" id="UP001221566"/>
    </source>
</evidence>
<evidence type="ECO:0000313" key="3">
    <source>
        <dbReference type="Proteomes" id="UP000279384"/>
    </source>
</evidence>
<evidence type="ECO:0000313" key="2">
    <source>
        <dbReference type="EMBL" id="RKQ59074.1"/>
    </source>
</evidence>
<dbReference type="AlphaFoldDB" id="A0A495BFT5"/>
<dbReference type="EMBL" id="JAQQKY010000001">
    <property type="protein sequence ID" value="MDC7690068.1"/>
    <property type="molecule type" value="Genomic_DNA"/>
</dbReference>
<organism evidence="2 3">
    <name type="scientific">Vogesella indigofera</name>
    <name type="common">Pseudomonas indigofera</name>
    <dbReference type="NCBI Taxonomy" id="45465"/>
    <lineage>
        <taxon>Bacteria</taxon>
        <taxon>Pseudomonadati</taxon>
        <taxon>Pseudomonadota</taxon>
        <taxon>Betaproteobacteria</taxon>
        <taxon>Neisseriales</taxon>
        <taxon>Chromobacteriaceae</taxon>
        <taxon>Vogesella</taxon>
    </lineage>
</organism>
<evidence type="ECO:0000313" key="1">
    <source>
        <dbReference type="EMBL" id="MDC7690068.1"/>
    </source>
</evidence>
<protein>
    <submittedName>
        <fullName evidence="2">Type III secretion system (T3SS) negative regulator GrlR</fullName>
    </submittedName>
</protein>